<dbReference type="InterPro" id="IPR002912">
    <property type="entry name" value="ACT_dom"/>
</dbReference>
<evidence type="ECO:0000313" key="4">
    <source>
        <dbReference type="EMBL" id="KGE71844.1"/>
    </source>
</evidence>
<dbReference type="InterPro" id="IPR052899">
    <property type="entry name" value="Class-I_DAHP_synthase"/>
</dbReference>
<dbReference type="InterPro" id="IPR045865">
    <property type="entry name" value="ACT-like_dom_sf"/>
</dbReference>
<dbReference type="Pfam" id="PF00793">
    <property type="entry name" value="DAHP_synth_1"/>
    <property type="match status" value="1"/>
</dbReference>
<dbReference type="eggNOG" id="COG2876">
    <property type="taxonomic scope" value="Bacteria"/>
</dbReference>
<dbReference type="Gene3D" id="3.30.70.1140">
    <property type="entry name" value="Phospho-2-dehydro-3-deoxyheptonate aldolase, domain 1"/>
    <property type="match status" value="1"/>
</dbReference>
<dbReference type="SUPFAM" id="SSF51569">
    <property type="entry name" value="Aldolase"/>
    <property type="match status" value="1"/>
</dbReference>
<organism evidence="4 5">
    <name type="scientific">Spirochaeta lutea</name>
    <dbReference type="NCBI Taxonomy" id="1480694"/>
    <lineage>
        <taxon>Bacteria</taxon>
        <taxon>Pseudomonadati</taxon>
        <taxon>Spirochaetota</taxon>
        <taxon>Spirochaetia</taxon>
        <taxon>Spirochaetales</taxon>
        <taxon>Spirochaetaceae</taxon>
        <taxon>Spirochaeta</taxon>
    </lineage>
</organism>
<sequence length="638" mass="69439">MVIVLNQHISPDQKRFLRDFLQGRGYQIREITGEEETIFGAVGPSTLDVREVEVLPGVQRVVPLTKPFKLVSREFKPEDTVVSVGPVRIGAGRVSLIAGPCAVESEDQMMRAGEAAADAGAVMLRGGAFKPRTSPYAFQGLGERGLEILKKAGESLGLPVVSEVVSAEHLTMMRGYVDCFQIGARNMQNFELLKSVGGMGMPVILKRGAAARIEEWLMAAEYLMAHGTDQIILCERGIRTFETYTRNSLDISSIPVVKKLSHLPVIVDPSHATGIRDKVLPVALGAVAAGADGLIVEIHPNPEEALSDGAQSLYPEQFEKLSGDIQALCPVLGKELNRRPKVVVASPGAAGASGGTAPGSSENSVPRVAFQGERGAYSEMALGRFFGFDSAQPVPCKHFEDVFQAVLKGEVQRGLLPIENALTGSIHENYDLLLQYRDIKIIGETKIRIQHSLIGVPGSTLEDIKRVYSHPQGLLQCERYLNTWPSWARIPHYDTAGSVSMIMKEGSKQSAAIANSLAAAIYGAQVLKEGIETNPVNYTRFVIIARNEVPDSPSPTKASIVFSTPDRPGALLEAMKVLSDRKVNLQKIESRPIHGKPWTYMFYLDLSRPQDPGVFQDALTELGNHTEDLRVLGRYVQA</sequence>
<dbReference type="NCBIfam" id="NF008865">
    <property type="entry name" value="PRK11898.1"/>
    <property type="match status" value="1"/>
</dbReference>
<dbReference type="Pfam" id="PF00800">
    <property type="entry name" value="PDT"/>
    <property type="match status" value="1"/>
</dbReference>
<comment type="caution">
    <text evidence="4">The sequence shown here is derived from an EMBL/GenBank/DDBJ whole genome shotgun (WGS) entry which is preliminary data.</text>
</comment>
<dbReference type="Proteomes" id="UP000029692">
    <property type="component" value="Unassembled WGS sequence"/>
</dbReference>
<dbReference type="PANTHER" id="PTHR43018">
    <property type="entry name" value="PHOSPHO-2-DEHYDRO-3-DEOXYHEPTONATE ALDOLASE"/>
    <property type="match status" value="1"/>
</dbReference>
<dbReference type="AlphaFoldDB" id="A0A098QW07"/>
<dbReference type="InterPro" id="IPR013785">
    <property type="entry name" value="Aldolase_TIM"/>
</dbReference>
<feature type="domain" description="Prephenate dehydratase" evidence="2">
    <location>
        <begin position="367"/>
        <end position="546"/>
    </location>
</feature>
<evidence type="ECO:0000259" key="2">
    <source>
        <dbReference type="PROSITE" id="PS51171"/>
    </source>
</evidence>
<dbReference type="SUPFAM" id="SSF55021">
    <property type="entry name" value="ACT-like"/>
    <property type="match status" value="1"/>
</dbReference>
<dbReference type="CDD" id="cd04905">
    <property type="entry name" value="ACT_CM-PDT"/>
    <property type="match status" value="1"/>
</dbReference>
<dbReference type="Gene3D" id="3.20.20.70">
    <property type="entry name" value="Aldolase class I"/>
    <property type="match status" value="1"/>
</dbReference>
<dbReference type="GO" id="GO:0004664">
    <property type="term" value="F:prephenate dehydratase activity"/>
    <property type="evidence" value="ECO:0007669"/>
    <property type="project" value="InterPro"/>
</dbReference>
<dbReference type="NCBIfam" id="TIGR01361">
    <property type="entry name" value="DAHP_synth_Bsub"/>
    <property type="match status" value="1"/>
</dbReference>
<dbReference type="NCBIfam" id="NF009239">
    <property type="entry name" value="PRK12595.1"/>
    <property type="match status" value="1"/>
</dbReference>
<keyword evidence="5" id="KW-1185">Reference proteome</keyword>
<dbReference type="NCBIfam" id="NF006421">
    <property type="entry name" value="PRK08673.1"/>
    <property type="match status" value="1"/>
</dbReference>
<dbReference type="GO" id="GO:0016832">
    <property type="term" value="F:aldehyde-lyase activity"/>
    <property type="evidence" value="ECO:0007669"/>
    <property type="project" value="InterPro"/>
</dbReference>
<keyword evidence="1" id="KW-0808">Transferase</keyword>
<dbReference type="PROSITE" id="PS51171">
    <property type="entry name" value="PREPHENATE_DEHYDR_3"/>
    <property type="match status" value="1"/>
</dbReference>
<dbReference type="OrthoDB" id="9780456at2"/>
<feature type="domain" description="ACT" evidence="3">
    <location>
        <begin position="559"/>
        <end position="636"/>
    </location>
</feature>
<dbReference type="SUPFAM" id="SSF53850">
    <property type="entry name" value="Periplasmic binding protein-like II"/>
    <property type="match status" value="1"/>
</dbReference>
<dbReference type="InterPro" id="IPR006268">
    <property type="entry name" value="DAHP_syn_2"/>
</dbReference>
<evidence type="ECO:0000259" key="3">
    <source>
        <dbReference type="PROSITE" id="PS51671"/>
    </source>
</evidence>
<dbReference type="Gene3D" id="3.30.70.260">
    <property type="match status" value="1"/>
</dbReference>
<reference evidence="4 5" key="1">
    <citation type="submission" date="2014-05" db="EMBL/GenBank/DDBJ databases">
        <title>De novo Genome Sequence of Spirocheata sp.</title>
        <authorList>
            <person name="Shivani Y."/>
            <person name="Subhash Y."/>
            <person name="Tushar L."/>
            <person name="Sasikala C."/>
            <person name="Ramana C.V."/>
        </authorList>
    </citation>
    <scope>NUCLEOTIDE SEQUENCE [LARGE SCALE GENOMIC DNA]</scope>
    <source>
        <strain evidence="4 5">JC230</strain>
    </source>
</reference>
<dbReference type="Gene3D" id="3.40.190.10">
    <property type="entry name" value="Periplasmic binding protein-like II"/>
    <property type="match status" value="2"/>
</dbReference>
<gene>
    <name evidence="4" type="ORF">DC28_08415</name>
</gene>
<evidence type="ECO:0000313" key="5">
    <source>
        <dbReference type="Proteomes" id="UP000029692"/>
    </source>
</evidence>
<dbReference type="InterPro" id="IPR041071">
    <property type="entry name" value="DAHP_snth_FXD"/>
</dbReference>
<dbReference type="GO" id="GO:0016740">
    <property type="term" value="F:transferase activity"/>
    <property type="evidence" value="ECO:0007669"/>
    <property type="project" value="UniProtKB-KW"/>
</dbReference>
<dbReference type="STRING" id="1480694.DC28_08415"/>
<dbReference type="InterPro" id="IPR001086">
    <property type="entry name" value="Preph_deHydtase"/>
</dbReference>
<dbReference type="CDD" id="cd13631">
    <property type="entry name" value="PBP2_Ct-PDT_like"/>
    <property type="match status" value="1"/>
</dbReference>
<dbReference type="UniPathway" id="UPA00121">
    <property type="reaction ID" value="UER00345"/>
</dbReference>
<dbReference type="eggNOG" id="COG0077">
    <property type="taxonomic scope" value="Bacteria"/>
</dbReference>
<dbReference type="PROSITE" id="PS51671">
    <property type="entry name" value="ACT"/>
    <property type="match status" value="1"/>
</dbReference>
<dbReference type="Pfam" id="PF01842">
    <property type="entry name" value="ACT"/>
    <property type="match status" value="1"/>
</dbReference>
<dbReference type="PANTHER" id="PTHR43018:SF2">
    <property type="entry name" value="PHOSPHO-2-DEHYDRO-3-DEOXYHEPTONATE ALDOLASE"/>
    <property type="match status" value="1"/>
</dbReference>
<protein>
    <submittedName>
        <fullName evidence="4">Phospho-2-dehydro-3-deoxyheptonate aldolase</fullName>
    </submittedName>
</protein>
<dbReference type="GO" id="GO:0009094">
    <property type="term" value="P:L-phenylalanine biosynthetic process"/>
    <property type="evidence" value="ECO:0007669"/>
    <property type="project" value="UniProtKB-UniPathway"/>
</dbReference>
<evidence type="ECO:0000256" key="1">
    <source>
        <dbReference type="ARBA" id="ARBA00022679"/>
    </source>
</evidence>
<dbReference type="Pfam" id="PF18152">
    <property type="entry name" value="DAHP_snth_FXD"/>
    <property type="match status" value="1"/>
</dbReference>
<dbReference type="RefSeq" id="WP_037547651.1">
    <property type="nucleotide sequence ID" value="NZ_JNUP01000064.1"/>
</dbReference>
<dbReference type="InterPro" id="IPR006218">
    <property type="entry name" value="DAHP1/KDSA"/>
</dbReference>
<accession>A0A098QW07</accession>
<name>A0A098QW07_9SPIO</name>
<proteinExistence type="predicted"/>
<dbReference type="EMBL" id="JNUP01000064">
    <property type="protein sequence ID" value="KGE71844.1"/>
    <property type="molecule type" value="Genomic_DNA"/>
</dbReference>